<evidence type="ECO:0000313" key="2">
    <source>
        <dbReference type="Proteomes" id="UP000184295"/>
    </source>
</evidence>
<name>A0A1M4Y2Z9_9ACTN</name>
<organism evidence="1 2">
    <name type="scientific">Ferrithrix thermotolerans DSM 19514</name>
    <dbReference type="NCBI Taxonomy" id="1121881"/>
    <lineage>
        <taxon>Bacteria</taxon>
        <taxon>Bacillati</taxon>
        <taxon>Actinomycetota</taxon>
        <taxon>Acidimicrobiia</taxon>
        <taxon>Acidimicrobiales</taxon>
        <taxon>Acidimicrobiaceae</taxon>
        <taxon>Ferrithrix</taxon>
    </lineage>
</organism>
<reference evidence="2" key="1">
    <citation type="submission" date="2016-11" db="EMBL/GenBank/DDBJ databases">
        <authorList>
            <person name="Varghese N."/>
            <person name="Submissions S."/>
        </authorList>
    </citation>
    <scope>NUCLEOTIDE SEQUENCE [LARGE SCALE GENOMIC DNA]</scope>
    <source>
        <strain evidence="2">DSM 19514</strain>
    </source>
</reference>
<evidence type="ECO:0000313" key="1">
    <source>
        <dbReference type="EMBL" id="SHE99943.1"/>
    </source>
</evidence>
<dbReference type="EMBL" id="FQUL01000052">
    <property type="protein sequence ID" value="SHE99943.1"/>
    <property type="molecule type" value="Genomic_DNA"/>
</dbReference>
<gene>
    <name evidence="1" type="ORF">SAMN02745225_02216</name>
</gene>
<proteinExistence type="predicted"/>
<sequence>MNARGQSTGFAASCWGFPYSREGLFGTRLTQPLVLELFIKYHGPIGLREAGKAKVMCFARSKSSRYPSRLIDEIFEALSQQSVSVSGTGAVELVIPMLALNIKTLKAQRVDVAQQVEKLLANYLLLEVLMSIPGVGIRCAAKKYSFASAMAPAFQLPPT</sequence>
<keyword evidence="2" id="KW-1185">Reference proteome</keyword>
<dbReference type="Proteomes" id="UP000184295">
    <property type="component" value="Unassembled WGS sequence"/>
</dbReference>
<protein>
    <recommendedName>
        <fullName evidence="3">Transposase IS116/IS110/IS902 family protein</fullName>
    </recommendedName>
</protein>
<dbReference type="AlphaFoldDB" id="A0A1M4Y2Z9"/>
<evidence type="ECO:0008006" key="3">
    <source>
        <dbReference type="Google" id="ProtNLM"/>
    </source>
</evidence>
<accession>A0A1M4Y2Z9</accession>